<evidence type="ECO:0000256" key="7">
    <source>
        <dbReference type="ARBA" id="ARBA00023224"/>
    </source>
</evidence>
<comment type="caution">
    <text evidence="8">The sequence shown here is derived from an EMBL/GenBank/DDBJ whole genome shotgun (WGS) entry which is preliminary data.</text>
</comment>
<evidence type="ECO:0000256" key="5">
    <source>
        <dbReference type="ARBA" id="ARBA00023136"/>
    </source>
</evidence>
<dbReference type="PANTHER" id="PTHR24243:SF230">
    <property type="entry name" value="G-PROTEIN COUPLED RECEPTORS FAMILY 1 PROFILE DOMAIN-CONTAINING PROTEIN"/>
    <property type="match status" value="1"/>
</dbReference>
<dbReference type="Proteomes" id="UP000749559">
    <property type="component" value="Unassembled WGS sequence"/>
</dbReference>
<evidence type="ECO:0000256" key="6">
    <source>
        <dbReference type="ARBA" id="ARBA00023170"/>
    </source>
</evidence>
<dbReference type="GO" id="GO:0005886">
    <property type="term" value="C:plasma membrane"/>
    <property type="evidence" value="ECO:0007669"/>
    <property type="project" value="TreeGrafter"/>
</dbReference>
<evidence type="ECO:0000313" key="9">
    <source>
        <dbReference type="Proteomes" id="UP000749559"/>
    </source>
</evidence>
<dbReference type="Pfam" id="PF00001">
    <property type="entry name" value="7tm_1"/>
    <property type="match status" value="1"/>
</dbReference>
<dbReference type="PANTHER" id="PTHR24243">
    <property type="entry name" value="G-PROTEIN COUPLED RECEPTOR"/>
    <property type="match status" value="1"/>
</dbReference>
<keyword evidence="3" id="KW-1133">Transmembrane helix</keyword>
<dbReference type="InterPro" id="IPR017452">
    <property type="entry name" value="GPCR_Rhodpsn_7TM"/>
</dbReference>
<evidence type="ECO:0000256" key="1">
    <source>
        <dbReference type="ARBA" id="ARBA00004141"/>
    </source>
</evidence>
<evidence type="ECO:0000256" key="4">
    <source>
        <dbReference type="ARBA" id="ARBA00023040"/>
    </source>
</evidence>
<comment type="subcellular location">
    <subcellularLocation>
        <location evidence="1">Membrane</location>
        <topology evidence="1">Multi-pass membrane protein</topology>
    </subcellularLocation>
</comment>
<keyword evidence="2" id="KW-0812">Transmembrane</keyword>
<protein>
    <submittedName>
        <fullName evidence="8">Uncharacterized protein</fullName>
    </submittedName>
</protein>
<reference evidence="8" key="1">
    <citation type="submission" date="2022-03" db="EMBL/GenBank/DDBJ databases">
        <authorList>
            <person name="Martin C."/>
        </authorList>
    </citation>
    <scope>NUCLEOTIDE SEQUENCE</scope>
</reference>
<dbReference type="Gene3D" id="1.20.1070.10">
    <property type="entry name" value="Rhodopsin 7-helix transmembrane proteins"/>
    <property type="match status" value="1"/>
</dbReference>
<dbReference type="AlphaFoldDB" id="A0A8J1U8C8"/>
<dbReference type="GO" id="GO:0004930">
    <property type="term" value="F:G protein-coupled receptor activity"/>
    <property type="evidence" value="ECO:0007669"/>
    <property type="project" value="UniProtKB-KW"/>
</dbReference>
<evidence type="ECO:0000256" key="3">
    <source>
        <dbReference type="ARBA" id="ARBA00022989"/>
    </source>
</evidence>
<keyword evidence="4" id="KW-0297">G-protein coupled receptor</keyword>
<name>A0A8J1U8C8_OWEFU</name>
<dbReference type="InterPro" id="IPR000276">
    <property type="entry name" value="GPCR_Rhodpsn"/>
</dbReference>
<gene>
    <name evidence="8" type="ORF">OFUS_LOCUS20122</name>
</gene>
<keyword evidence="6" id="KW-0675">Receptor</keyword>
<dbReference type="SUPFAM" id="SSF81321">
    <property type="entry name" value="Family A G protein-coupled receptor-like"/>
    <property type="match status" value="1"/>
</dbReference>
<accession>A0A8J1U8C8</accession>
<keyword evidence="9" id="KW-1185">Reference proteome</keyword>
<sequence>MNSTLSLLVVTIATTMNITTDDVMVNKTTTKMVSEASSISNASGANKFMDKTTEMSANVTLTTGYLNNTDSPEKYDHEESITITSYYIGVIVSPIIIITGVTGNILAICVLTRPELIKTPSNYFLIALAFADMGRILIAADLPYFLKEAIKFDYGLQGTWACRLRTFFYYYWCQLCGWFLAMLTIWRFRCVYFPLSARANKNKMLCVALIFTTIIAIGLIDMPFFWAVEQTYKDGQPQCKAVNDQYETYKHNINPWIDLVIACLLPAVIIFSGNMAIIGKLLKFRSKRMNMKQGQERDDDDSKALLIILILLSVAYFLLTFPLQVYLIAEPLVRDTLFAGPKGHELSMNLWYASEELYSLNSVINFYFYVVGGGKFREQLKIMICCGKYKGKSGGEMKILTSDTTNAGASNDNLANGSNIWTVNRSPSNTV</sequence>
<dbReference type="EMBL" id="CAIIXF020000009">
    <property type="protein sequence ID" value="CAH1795605.1"/>
    <property type="molecule type" value="Genomic_DNA"/>
</dbReference>
<dbReference type="PRINTS" id="PR00237">
    <property type="entry name" value="GPCRRHODOPSN"/>
</dbReference>
<organism evidence="8 9">
    <name type="scientific">Owenia fusiformis</name>
    <name type="common">Polychaete worm</name>
    <dbReference type="NCBI Taxonomy" id="6347"/>
    <lineage>
        <taxon>Eukaryota</taxon>
        <taxon>Metazoa</taxon>
        <taxon>Spiralia</taxon>
        <taxon>Lophotrochozoa</taxon>
        <taxon>Annelida</taxon>
        <taxon>Polychaeta</taxon>
        <taxon>Sedentaria</taxon>
        <taxon>Canalipalpata</taxon>
        <taxon>Sabellida</taxon>
        <taxon>Oweniida</taxon>
        <taxon>Oweniidae</taxon>
        <taxon>Owenia</taxon>
    </lineage>
</organism>
<evidence type="ECO:0000313" key="8">
    <source>
        <dbReference type="EMBL" id="CAH1795605.1"/>
    </source>
</evidence>
<dbReference type="PROSITE" id="PS50262">
    <property type="entry name" value="G_PROTEIN_RECEP_F1_2"/>
    <property type="match status" value="1"/>
</dbReference>
<keyword evidence="7" id="KW-0807">Transducer</keyword>
<keyword evidence="5" id="KW-0472">Membrane</keyword>
<evidence type="ECO:0000256" key="2">
    <source>
        <dbReference type="ARBA" id="ARBA00022692"/>
    </source>
</evidence>
<proteinExistence type="predicted"/>